<keyword evidence="3" id="KW-1005">Bacterial flagellum biogenesis</keyword>
<gene>
    <name evidence="9" type="ORF">FR698_00025</name>
</gene>
<dbReference type="InParanoid" id="A0A5C7EPP2"/>
<dbReference type="RefSeq" id="WP_147798138.1">
    <property type="nucleotide sequence ID" value="NZ_VPFL01000001.1"/>
</dbReference>
<evidence type="ECO:0000256" key="1">
    <source>
        <dbReference type="ARBA" id="ARBA00022490"/>
    </source>
</evidence>
<comment type="caution">
    <text evidence="9">The sequence shown here is derived from an EMBL/GenBank/DDBJ whole genome shotgun (WGS) entry which is preliminary data.</text>
</comment>
<sequence length="156" mass="17514">MVGLAELGKLQLAHDLIHAGLRLSIVRALTGVGTRTLRKWWKEIHHGKRPPNGKLPETVLSFITDHETAAVVSAYATFHIRGYNDLSAASLMAAWREFQRICAPIDINVAYFAVRDIRARIVVLADCNTCRARFIYDVGSRHTDRCPFCDTRVIAD</sequence>
<evidence type="ECO:0000256" key="8">
    <source>
        <dbReference type="ARBA" id="ARBA00023163"/>
    </source>
</evidence>
<evidence type="ECO:0000256" key="7">
    <source>
        <dbReference type="ARBA" id="ARBA00023159"/>
    </source>
</evidence>
<keyword evidence="6" id="KW-0238">DNA-binding</keyword>
<name>A0A5C7EPP2_9PROT</name>
<dbReference type="Proteomes" id="UP000321201">
    <property type="component" value="Unassembled WGS sequence"/>
</dbReference>
<keyword evidence="7" id="KW-0010">Activator</keyword>
<dbReference type="GO" id="GO:1902208">
    <property type="term" value="P:regulation of bacterial-type flagellum assembly"/>
    <property type="evidence" value="ECO:0007669"/>
    <property type="project" value="InterPro"/>
</dbReference>
<dbReference type="GO" id="GO:0044781">
    <property type="term" value="P:bacterial-type flagellum organization"/>
    <property type="evidence" value="ECO:0007669"/>
    <property type="project" value="UniProtKB-KW"/>
</dbReference>
<keyword evidence="1" id="KW-0963">Cytoplasm</keyword>
<keyword evidence="4" id="KW-0862">Zinc</keyword>
<dbReference type="GO" id="GO:0003677">
    <property type="term" value="F:DNA binding"/>
    <property type="evidence" value="ECO:0007669"/>
    <property type="project" value="UniProtKB-KW"/>
</dbReference>
<dbReference type="InterPro" id="IPR007944">
    <property type="entry name" value="FlhC"/>
</dbReference>
<evidence type="ECO:0000256" key="4">
    <source>
        <dbReference type="ARBA" id="ARBA00022833"/>
    </source>
</evidence>
<keyword evidence="8" id="KW-0804">Transcription</keyword>
<keyword evidence="10" id="KW-1185">Reference proteome</keyword>
<evidence type="ECO:0000256" key="2">
    <source>
        <dbReference type="ARBA" id="ARBA00022723"/>
    </source>
</evidence>
<evidence type="ECO:0000256" key="5">
    <source>
        <dbReference type="ARBA" id="ARBA00023015"/>
    </source>
</evidence>
<dbReference type="Pfam" id="PF05280">
    <property type="entry name" value="FlhC"/>
    <property type="match status" value="1"/>
</dbReference>
<evidence type="ECO:0000313" key="10">
    <source>
        <dbReference type="Proteomes" id="UP000321201"/>
    </source>
</evidence>
<dbReference type="GO" id="GO:0045893">
    <property type="term" value="P:positive regulation of DNA-templated transcription"/>
    <property type="evidence" value="ECO:0007669"/>
    <property type="project" value="InterPro"/>
</dbReference>
<dbReference type="SUPFAM" id="SSF160930">
    <property type="entry name" value="FlhC-like"/>
    <property type="match status" value="1"/>
</dbReference>
<evidence type="ECO:0000256" key="3">
    <source>
        <dbReference type="ARBA" id="ARBA00022795"/>
    </source>
</evidence>
<evidence type="ECO:0008006" key="11">
    <source>
        <dbReference type="Google" id="ProtNLM"/>
    </source>
</evidence>
<protein>
    <recommendedName>
        <fullName evidence="11">Flagellar transcriptional regulator FlhC</fullName>
    </recommendedName>
</protein>
<proteinExistence type="predicted"/>
<dbReference type="EMBL" id="VPFL01000001">
    <property type="protein sequence ID" value="TXF13552.1"/>
    <property type="molecule type" value="Genomic_DNA"/>
</dbReference>
<dbReference type="OrthoDB" id="9342807at2"/>
<dbReference type="GO" id="GO:0046872">
    <property type="term" value="F:metal ion binding"/>
    <property type="evidence" value="ECO:0007669"/>
    <property type="project" value="UniProtKB-KW"/>
</dbReference>
<evidence type="ECO:0000256" key="6">
    <source>
        <dbReference type="ARBA" id="ARBA00023125"/>
    </source>
</evidence>
<evidence type="ECO:0000313" key="9">
    <source>
        <dbReference type="EMBL" id="TXF13552.1"/>
    </source>
</evidence>
<accession>A0A5C7EPP2</accession>
<organism evidence="9 10">
    <name type="scientific">Pelomicrobium methylotrophicum</name>
    <dbReference type="NCBI Taxonomy" id="2602750"/>
    <lineage>
        <taxon>Bacteria</taxon>
        <taxon>Pseudomonadati</taxon>
        <taxon>Pseudomonadota</taxon>
        <taxon>Hydrogenophilia</taxon>
        <taxon>Hydrogenophilia incertae sedis</taxon>
        <taxon>Pelomicrobium</taxon>
    </lineage>
</organism>
<keyword evidence="5" id="KW-0805">Transcription regulation</keyword>
<reference evidence="9 10" key="1">
    <citation type="submission" date="2019-08" db="EMBL/GenBank/DDBJ databases">
        <title>Pelomicrobium methylotrophicum gen. nov., sp. nov. a moderately thermophilic, facultatively anaerobic, lithoautotrophic and methylotrophic bacterium isolated from a terrestrial mud volcano.</title>
        <authorList>
            <person name="Slobodkina G.B."/>
            <person name="Merkel A.Y."/>
            <person name="Slobodkin A.I."/>
        </authorList>
    </citation>
    <scope>NUCLEOTIDE SEQUENCE [LARGE SCALE GENOMIC DNA]</scope>
    <source>
        <strain evidence="9 10">SM250</strain>
    </source>
</reference>
<keyword evidence="2" id="KW-0479">Metal-binding</keyword>
<dbReference type="AlphaFoldDB" id="A0A5C7EPP2"/>